<evidence type="ECO:0000256" key="1">
    <source>
        <dbReference type="ARBA" id="ARBA00004123"/>
    </source>
</evidence>
<keyword evidence="2" id="KW-0539">Nucleus</keyword>
<keyword evidence="5" id="KW-0732">Signal</keyword>
<dbReference type="GO" id="GO:0003713">
    <property type="term" value="F:transcription coactivator activity"/>
    <property type="evidence" value="ECO:0007669"/>
    <property type="project" value="InterPro"/>
</dbReference>
<feature type="compositionally biased region" description="Basic residues" evidence="4">
    <location>
        <begin position="118"/>
        <end position="135"/>
    </location>
</feature>
<comment type="similarity">
    <text evidence="3">Belongs to the CBF-beta family.</text>
</comment>
<gene>
    <name evidence="6" type="ORF">WN48_08039</name>
</gene>
<organism evidence="6 7">
    <name type="scientific">Eufriesea mexicana</name>
    <dbReference type="NCBI Taxonomy" id="516756"/>
    <lineage>
        <taxon>Eukaryota</taxon>
        <taxon>Metazoa</taxon>
        <taxon>Ecdysozoa</taxon>
        <taxon>Arthropoda</taxon>
        <taxon>Hexapoda</taxon>
        <taxon>Insecta</taxon>
        <taxon>Pterygota</taxon>
        <taxon>Neoptera</taxon>
        <taxon>Endopterygota</taxon>
        <taxon>Hymenoptera</taxon>
        <taxon>Apocrita</taxon>
        <taxon>Aculeata</taxon>
        <taxon>Apoidea</taxon>
        <taxon>Anthophila</taxon>
        <taxon>Apidae</taxon>
        <taxon>Eufriesea</taxon>
    </lineage>
</organism>
<dbReference type="SUPFAM" id="SSF50723">
    <property type="entry name" value="Core binding factor beta, CBF"/>
    <property type="match status" value="1"/>
</dbReference>
<dbReference type="OrthoDB" id="10026505at2759"/>
<dbReference type="Pfam" id="PF02312">
    <property type="entry name" value="CBF_beta"/>
    <property type="match status" value="1"/>
</dbReference>
<dbReference type="Gene3D" id="2.40.250.10">
    <property type="entry name" value="Core binding factor, beta subunit"/>
    <property type="match status" value="1"/>
</dbReference>
<evidence type="ECO:0000256" key="4">
    <source>
        <dbReference type="SAM" id="MobiDB-lite"/>
    </source>
</evidence>
<name>A0A310SB72_9HYME</name>
<dbReference type="PANTHER" id="PTHR10276:SF3">
    <property type="entry name" value="CORE-BINDING FACTOR SUBUNIT BETA"/>
    <property type="match status" value="1"/>
</dbReference>
<dbReference type="PANTHER" id="PTHR10276">
    <property type="entry name" value="CORE-BINDING FACTOR, BETA SUBUNIT"/>
    <property type="match status" value="1"/>
</dbReference>
<sequence length="209" mass="23796">MLPSVIYTRILLLCTVADSYPIYPSSRSVRTPASPDYPFCLQVHLRSRLIMNGVCVLWRGWIDLERLDGVGCLEYDEKRAAEEDALLRDQLERYNQRVRDFDEKQRAYRSGATQPPHLNHHHHHHHHHHGHHGHHVTGAGTGTTGAIEPHLTHRQDPEMESIDEHDQRLGSLGLSDTIRLDPSLDPPVRSESLEDLDVSHGVVPCSDFL</sequence>
<evidence type="ECO:0000313" key="7">
    <source>
        <dbReference type="Proteomes" id="UP000250275"/>
    </source>
</evidence>
<keyword evidence="7" id="KW-1185">Reference proteome</keyword>
<dbReference type="Proteomes" id="UP000250275">
    <property type="component" value="Unassembled WGS sequence"/>
</dbReference>
<protein>
    <submittedName>
        <fullName evidence="6">Protein big brother</fullName>
    </submittedName>
</protein>
<feature type="signal peptide" evidence="5">
    <location>
        <begin position="1"/>
        <end position="19"/>
    </location>
</feature>
<feature type="chain" id="PRO_5016285602" evidence="5">
    <location>
        <begin position="20"/>
        <end position="209"/>
    </location>
</feature>
<feature type="region of interest" description="Disordered" evidence="4">
    <location>
        <begin position="107"/>
        <end position="149"/>
    </location>
</feature>
<reference evidence="6 7" key="1">
    <citation type="submission" date="2015-07" db="EMBL/GenBank/DDBJ databases">
        <title>The genome of Eufriesea mexicana.</title>
        <authorList>
            <person name="Pan H."/>
            <person name="Kapheim K."/>
        </authorList>
    </citation>
    <scope>NUCLEOTIDE SEQUENCE [LARGE SCALE GENOMIC DNA]</scope>
    <source>
        <strain evidence="6">0111107269</strain>
        <tissue evidence="6">Whole body</tissue>
    </source>
</reference>
<evidence type="ECO:0000313" key="6">
    <source>
        <dbReference type="EMBL" id="OAD54325.1"/>
    </source>
</evidence>
<comment type="subcellular location">
    <subcellularLocation>
        <location evidence="1">Nucleus</location>
    </subcellularLocation>
</comment>
<dbReference type="GO" id="GO:0016513">
    <property type="term" value="C:core-binding factor complex"/>
    <property type="evidence" value="ECO:0007669"/>
    <property type="project" value="TreeGrafter"/>
</dbReference>
<dbReference type="AlphaFoldDB" id="A0A310SB72"/>
<evidence type="ECO:0000256" key="2">
    <source>
        <dbReference type="ARBA" id="ARBA00023242"/>
    </source>
</evidence>
<proteinExistence type="inferred from homology"/>
<evidence type="ECO:0000256" key="5">
    <source>
        <dbReference type="SAM" id="SignalP"/>
    </source>
</evidence>
<dbReference type="InterPro" id="IPR036552">
    <property type="entry name" value="CBF_bsu_sf"/>
</dbReference>
<dbReference type="GO" id="GO:0043565">
    <property type="term" value="F:sequence-specific DNA binding"/>
    <property type="evidence" value="ECO:0007669"/>
    <property type="project" value="TreeGrafter"/>
</dbReference>
<accession>A0A310SB72</accession>
<dbReference type="InterPro" id="IPR003417">
    <property type="entry name" value="CBF_beta"/>
</dbReference>
<dbReference type="GO" id="GO:0006357">
    <property type="term" value="P:regulation of transcription by RNA polymerase II"/>
    <property type="evidence" value="ECO:0007669"/>
    <property type="project" value="TreeGrafter"/>
</dbReference>
<evidence type="ECO:0000256" key="3">
    <source>
        <dbReference type="ARBA" id="ARBA00025734"/>
    </source>
</evidence>
<dbReference type="EMBL" id="KQ764881">
    <property type="protein sequence ID" value="OAD54325.1"/>
    <property type="molecule type" value="Genomic_DNA"/>
</dbReference>